<keyword evidence="1" id="KW-0472">Membrane</keyword>
<feature type="transmembrane region" description="Helical" evidence="1">
    <location>
        <begin position="28"/>
        <end position="52"/>
    </location>
</feature>
<proteinExistence type="predicted"/>
<gene>
    <name evidence="2" type="ORF">G6045_17290</name>
</gene>
<dbReference type="EMBL" id="JAAKZW010000063">
    <property type="protein sequence ID" value="NGO77402.1"/>
    <property type="molecule type" value="Genomic_DNA"/>
</dbReference>
<dbReference type="Pfam" id="PF19455">
    <property type="entry name" value="DUF5993"/>
    <property type="match status" value="1"/>
</dbReference>
<dbReference type="Proteomes" id="UP000481109">
    <property type="component" value="Unassembled WGS sequence"/>
</dbReference>
<dbReference type="AlphaFoldDB" id="A0A6G4XJN7"/>
<sequence length="54" mass="6035">MDTLIFGGLLAALVVLYQDRPRKIILTIWWVVLLATIGLLSHHITSSLELGLSY</sequence>
<evidence type="ECO:0000313" key="2">
    <source>
        <dbReference type="EMBL" id="NGO77402.1"/>
    </source>
</evidence>
<evidence type="ECO:0000256" key="1">
    <source>
        <dbReference type="SAM" id="Phobius"/>
    </source>
</evidence>
<reference evidence="2 3" key="1">
    <citation type="submission" date="2020-02" db="EMBL/GenBank/DDBJ databases">
        <title>Whole-genome analyses of novel actinobacteria.</title>
        <authorList>
            <person name="Sahin N."/>
            <person name="Tokatli A."/>
        </authorList>
    </citation>
    <scope>NUCLEOTIDE SEQUENCE [LARGE SCALE GENOMIC DNA]</scope>
    <source>
        <strain evidence="2 3">YC504</strain>
    </source>
</reference>
<organism evidence="2 3">
    <name type="scientific">Streptomyces mesophilus</name>
    <dbReference type="NCBI Taxonomy" id="1775132"/>
    <lineage>
        <taxon>Bacteria</taxon>
        <taxon>Bacillati</taxon>
        <taxon>Actinomycetota</taxon>
        <taxon>Actinomycetes</taxon>
        <taxon>Kitasatosporales</taxon>
        <taxon>Streptomycetaceae</taxon>
        <taxon>Streptomyces</taxon>
    </lineage>
</organism>
<protein>
    <submittedName>
        <fullName evidence="2">Uncharacterized protein</fullName>
    </submittedName>
</protein>
<keyword evidence="3" id="KW-1185">Reference proteome</keyword>
<name>A0A6G4XJN7_9ACTN</name>
<dbReference type="InterPro" id="IPR046035">
    <property type="entry name" value="DUF5993"/>
</dbReference>
<comment type="caution">
    <text evidence="2">The sequence shown here is derived from an EMBL/GenBank/DDBJ whole genome shotgun (WGS) entry which is preliminary data.</text>
</comment>
<dbReference type="RefSeq" id="WP_165332864.1">
    <property type="nucleotide sequence ID" value="NZ_JAAKZW010000063.1"/>
</dbReference>
<keyword evidence="1" id="KW-1133">Transmembrane helix</keyword>
<evidence type="ECO:0000313" key="3">
    <source>
        <dbReference type="Proteomes" id="UP000481109"/>
    </source>
</evidence>
<accession>A0A6G4XJN7</accession>
<keyword evidence="1" id="KW-0812">Transmembrane</keyword>